<name>A0A814HI77_9BILA</name>
<evidence type="ECO:0000313" key="2">
    <source>
        <dbReference type="Proteomes" id="UP000663879"/>
    </source>
</evidence>
<accession>A0A814HI77</accession>
<evidence type="ECO:0000313" key="1">
    <source>
        <dbReference type="EMBL" id="CAF1009998.1"/>
    </source>
</evidence>
<dbReference type="Proteomes" id="UP000663879">
    <property type="component" value="Unassembled WGS sequence"/>
</dbReference>
<organism evidence="1 2">
    <name type="scientific">Brachionus calyciflorus</name>
    <dbReference type="NCBI Taxonomy" id="104777"/>
    <lineage>
        <taxon>Eukaryota</taxon>
        <taxon>Metazoa</taxon>
        <taxon>Spiralia</taxon>
        <taxon>Gnathifera</taxon>
        <taxon>Rotifera</taxon>
        <taxon>Eurotatoria</taxon>
        <taxon>Monogononta</taxon>
        <taxon>Pseudotrocha</taxon>
        <taxon>Ploima</taxon>
        <taxon>Brachionidae</taxon>
        <taxon>Brachionus</taxon>
    </lineage>
</organism>
<dbReference type="AlphaFoldDB" id="A0A814HI77"/>
<proteinExistence type="predicted"/>
<comment type="caution">
    <text evidence="1">The sequence shown here is derived from an EMBL/GenBank/DDBJ whole genome shotgun (WGS) entry which is preliminary data.</text>
</comment>
<keyword evidence="2" id="KW-1185">Reference proteome</keyword>
<dbReference type="OrthoDB" id="10010998at2759"/>
<protein>
    <submittedName>
        <fullName evidence="1">Uncharacterized protein</fullName>
    </submittedName>
</protein>
<dbReference type="EMBL" id="CAJNOC010004112">
    <property type="protein sequence ID" value="CAF1009998.1"/>
    <property type="molecule type" value="Genomic_DNA"/>
</dbReference>
<sequence length="153" mass="17603">MQIDYKLSIRDQLIKIFQKNPHLIRYKYSGINDDTIYDGEINQDTVQNESPKFFTLTLNTDGVQLCNKSKMSIRPIILVLNELPIGERFCFDNIIIAGLSESNGKTALGFLFNQIKNELKTLEEGVYLFQDIYIKVYFNLTASVFDKPAICSF</sequence>
<reference evidence="1" key="1">
    <citation type="submission" date="2021-02" db="EMBL/GenBank/DDBJ databases">
        <authorList>
            <person name="Nowell W R."/>
        </authorList>
    </citation>
    <scope>NUCLEOTIDE SEQUENCE</scope>
    <source>
        <strain evidence="1">Ploen Becks lab</strain>
    </source>
</reference>
<gene>
    <name evidence="1" type="ORF">OXX778_LOCUS16844</name>
</gene>